<dbReference type="InterPro" id="IPR001810">
    <property type="entry name" value="F-box_dom"/>
</dbReference>
<accession>A0A2W1FU02</accession>
<reference evidence="2" key="1">
    <citation type="journal article" date="2022" name="Microb. Genom.">
        <title>A global pangenome for the wheat fungal pathogen Pyrenophora tritici-repentis and prediction of effector protein structural homology.</title>
        <authorList>
            <person name="Moolhuijzen P.M."/>
            <person name="See P.T."/>
            <person name="Shi G."/>
            <person name="Powell H.R."/>
            <person name="Cockram J."/>
            <person name="Jorgensen L.N."/>
            <person name="Benslimane H."/>
            <person name="Strelkov S.E."/>
            <person name="Turner J."/>
            <person name="Liu Z."/>
            <person name="Moffat C.S."/>
        </authorList>
    </citation>
    <scope>NUCLEOTIDE SEQUENCE [LARGE SCALE GENOMIC DNA]</scope>
</reference>
<keyword evidence="2" id="KW-1185">Reference proteome</keyword>
<gene>
    <name evidence="1" type="ORF">Ptr86124_013133</name>
</gene>
<proteinExistence type="predicted"/>
<protein>
    <submittedName>
        <fullName evidence="1">Uncharacterized protein</fullName>
    </submittedName>
</protein>
<organism evidence="1 2">
    <name type="scientific">Pyrenophora tritici-repentis</name>
    <dbReference type="NCBI Taxonomy" id="45151"/>
    <lineage>
        <taxon>Eukaryota</taxon>
        <taxon>Fungi</taxon>
        <taxon>Dikarya</taxon>
        <taxon>Ascomycota</taxon>
        <taxon>Pezizomycotina</taxon>
        <taxon>Dothideomycetes</taxon>
        <taxon>Pleosporomycetidae</taxon>
        <taxon>Pleosporales</taxon>
        <taxon>Pleosporineae</taxon>
        <taxon>Pleosporaceae</taxon>
        <taxon>Pyrenophora</taxon>
    </lineage>
</organism>
<evidence type="ECO:0000313" key="2">
    <source>
        <dbReference type="Proteomes" id="UP000249757"/>
    </source>
</evidence>
<dbReference type="Proteomes" id="UP000249757">
    <property type="component" value="Unassembled WGS sequence"/>
</dbReference>
<evidence type="ECO:0000313" key="1">
    <source>
        <dbReference type="EMBL" id="KAI1507879.1"/>
    </source>
</evidence>
<dbReference type="OMA" id="TFEIDWQ"/>
<dbReference type="AlphaFoldDB" id="A0A2W1FU02"/>
<dbReference type="EMBL" id="NRDI02000031">
    <property type="protein sequence ID" value="KAI1507879.1"/>
    <property type="molecule type" value="Genomic_DNA"/>
</dbReference>
<dbReference type="SUPFAM" id="SSF52047">
    <property type="entry name" value="RNI-like"/>
    <property type="match status" value="1"/>
</dbReference>
<comment type="caution">
    <text evidence="1">The sequence shown here is derived from an EMBL/GenBank/DDBJ whole genome shotgun (WGS) entry which is preliminary data.</text>
</comment>
<name>A0A2W1FU02_9PLEO</name>
<dbReference type="PROSITE" id="PS50181">
    <property type="entry name" value="FBOX"/>
    <property type="match status" value="1"/>
</dbReference>
<dbReference type="InterPro" id="IPR036047">
    <property type="entry name" value="F-box-like_dom_sf"/>
</dbReference>
<dbReference type="Pfam" id="PF12937">
    <property type="entry name" value="F-box-like"/>
    <property type="match status" value="1"/>
</dbReference>
<dbReference type="SUPFAM" id="SSF81383">
    <property type="entry name" value="F-box domain"/>
    <property type="match status" value="1"/>
</dbReference>
<sequence length="466" mass="53254">MASETTSKSPFLSLPNELILSIVERIDQENIQDLLNLSLTSRRMCMLSLDHLYGHLTVRSPWPLLRTIFLSPELASRVHKVTWRYNMKEKHDTAANKPTLFNSLDELRIPKISGAACCDMQRSQTWLFHEFMETFLMFTPNLHKLIIKDTHAWMGSVYLFKMMAANPDRLVHLKSVHIHASLLSMEQLAHLFLLPSLRKVTATDLVLLDRPEGDPLEWNSDMPLQTVLDPGSSAVENITLKRSCVGISTLGCFTAACRNLKSFAYEHEYYNDHRMRQYKLPSSSRFSTLASPLTHTLTTLEHLSIRGDARKLDQTHVLQVARLASGMKYLRSLDMGLLSHDDNPDQCTEDFVTHLVRFLPSTLEEMTFEIDWQDSWGSKGWVGPTEMLCYIAALAPSKLNLLKRVAVVDWPPFLGHFPPDFAKLHRCFAEQNIHFASIPAQLEGRHPLQWSDYVEPGWVFVEVAEA</sequence>
<dbReference type="OrthoDB" id="3660227at2759"/>